<keyword evidence="8 15" id="KW-0378">Hydrolase</keyword>
<feature type="active site" evidence="13">
    <location>
        <position position="301"/>
    </location>
</feature>
<dbReference type="FunFam" id="3.90.132.10:FF:000001">
    <property type="entry name" value="leishmanolysin-like peptidase isoform X2"/>
    <property type="match status" value="1"/>
</dbReference>
<gene>
    <name evidence="16" type="ORF">Pcinc_030159</name>
</gene>
<dbReference type="PANTHER" id="PTHR10942:SF0">
    <property type="entry name" value="LEISHMANOLYSIN-LIKE PEPTIDASE"/>
    <property type="match status" value="1"/>
</dbReference>
<evidence type="ECO:0000313" key="16">
    <source>
        <dbReference type="EMBL" id="KAK3864125.1"/>
    </source>
</evidence>
<evidence type="ECO:0000256" key="8">
    <source>
        <dbReference type="ARBA" id="ARBA00022801"/>
    </source>
</evidence>
<dbReference type="GO" id="GO:0004222">
    <property type="term" value="F:metalloendopeptidase activity"/>
    <property type="evidence" value="ECO:0007669"/>
    <property type="project" value="UniProtKB-UniRule"/>
</dbReference>
<dbReference type="Gene3D" id="2.10.55.10">
    <property type="entry name" value="Leishmanolysin domain 3"/>
    <property type="match status" value="1"/>
</dbReference>
<evidence type="ECO:0000256" key="15">
    <source>
        <dbReference type="RuleBase" id="RU366077"/>
    </source>
</evidence>
<accession>A0AAE1EZG7</accession>
<reference evidence="16" key="1">
    <citation type="submission" date="2023-10" db="EMBL/GenBank/DDBJ databases">
        <title>Genome assemblies of two species of porcelain crab, Petrolisthes cinctipes and Petrolisthes manimaculis (Anomura: Porcellanidae).</title>
        <authorList>
            <person name="Angst P."/>
        </authorList>
    </citation>
    <scope>NUCLEOTIDE SEQUENCE</scope>
    <source>
        <strain evidence="16">PB745_01</strain>
        <tissue evidence="16">Gill</tissue>
    </source>
</reference>
<evidence type="ECO:0000256" key="13">
    <source>
        <dbReference type="PIRSR" id="PIRSR601577-1"/>
    </source>
</evidence>
<sequence length="729" mass="83151">MIPHPLITPSNTSITPSSSHHPLFFSPSPLITPSSSFPHHPSSPLPLLFPITPHHPFLFFSPSPLPLLFPSPLITPSSSFPHHPFLFSSPLLFTPHLTGRVILDVHLEPRHVVKKRSVDQPLRISLYYDESVYGLSPEKYDLIHDHVMPTAVAYWEEALMVRRTESVIRLNRRCEKNQVFLIKGEPHPFCKSRCEPVTMCGEVQVPEQHLHACRVCNSVGENCRVDKEETGSGIPGADFVFYISALETERCRRGYTVAYAAHCQQESALDRPIAGHANLCPAAISTKAQELETLVSTVKHEILHALGFSISLYAFYRDDDGNPLTERAENGKPVLNQALQARQWSDRVIRRVVRPRWGVREGVTLKEINMVVTPRVTEEVRKHFSCNELEGAELEDQGHEGTALTHWEKRVFENEAMTGTHTQNPAYSRITLALMEDTGWYRANYHMAQPLKWGRHLGCSFAMNSCKDYMDEQTRKGQSIHPYCNKVKRDPLETDCTEDRSSVALCNLIEHKNQLPSHYQNFIAIPHVSHHRVGFYGGSVALADYCPYIQEFTWRSHHVVIRGSHCQYPDNNPEKEKNFALESYTEESKCFHQEREWTERTCQHLRQWQHWGSGCYQYMCVDGRLHIIVANHTYTCYRANQAINISIFHNGWLHEGAIVCPPCEEICQEENMVCRRDSNPPPSAEYYRDQLVCGASPASSLTLVLISLSVLLHPLLRHALLHDTPLLHS</sequence>
<comment type="subcellular location">
    <subcellularLocation>
        <location evidence="1">Cytoplasm</location>
    </subcellularLocation>
</comment>
<keyword evidence="7" id="KW-0498">Mitosis</keyword>
<comment type="cofactor">
    <cofactor evidence="14 15">
        <name>Zn(2+)</name>
        <dbReference type="ChEBI" id="CHEBI:29105"/>
    </cofactor>
    <text evidence="14 15">Binds 1 zinc ion per subunit.</text>
</comment>
<dbReference type="Gene3D" id="2.30.34.10">
    <property type="entry name" value="Leishmanolysin domain 4"/>
    <property type="match status" value="1"/>
</dbReference>
<feature type="binding site" evidence="14">
    <location>
        <position position="406"/>
    </location>
    <ligand>
        <name>Zn(2+)</name>
        <dbReference type="ChEBI" id="CHEBI:29105"/>
        <note>catalytic</note>
    </ligand>
</feature>
<dbReference type="InterPro" id="IPR001577">
    <property type="entry name" value="Peptidase_M8"/>
</dbReference>
<dbReference type="Gene3D" id="3.90.132.10">
    <property type="entry name" value="Leishmanolysin , domain 2"/>
    <property type="match status" value="1"/>
</dbReference>
<dbReference type="SUPFAM" id="SSF55486">
    <property type="entry name" value="Metalloproteases ('zincins'), catalytic domain"/>
    <property type="match status" value="1"/>
</dbReference>
<evidence type="ECO:0000256" key="2">
    <source>
        <dbReference type="ARBA" id="ARBA00005860"/>
    </source>
</evidence>
<dbReference type="EC" id="3.4.24.-" evidence="15"/>
<evidence type="ECO:0000256" key="14">
    <source>
        <dbReference type="PIRSR" id="PIRSR601577-2"/>
    </source>
</evidence>
<evidence type="ECO:0000256" key="10">
    <source>
        <dbReference type="ARBA" id="ARBA00023049"/>
    </source>
</evidence>
<keyword evidence="5 15" id="KW-0645">Protease</keyword>
<evidence type="ECO:0000256" key="12">
    <source>
        <dbReference type="ARBA" id="ARBA00039717"/>
    </source>
</evidence>
<evidence type="ECO:0000256" key="11">
    <source>
        <dbReference type="ARBA" id="ARBA00023306"/>
    </source>
</evidence>
<evidence type="ECO:0000256" key="3">
    <source>
        <dbReference type="ARBA" id="ARBA00022490"/>
    </source>
</evidence>
<evidence type="ECO:0000256" key="4">
    <source>
        <dbReference type="ARBA" id="ARBA00022618"/>
    </source>
</evidence>
<evidence type="ECO:0000256" key="7">
    <source>
        <dbReference type="ARBA" id="ARBA00022776"/>
    </source>
</evidence>
<dbReference type="GO" id="GO:0051301">
    <property type="term" value="P:cell division"/>
    <property type="evidence" value="ECO:0007669"/>
    <property type="project" value="UniProtKB-KW"/>
</dbReference>
<dbReference type="GO" id="GO:0005737">
    <property type="term" value="C:cytoplasm"/>
    <property type="evidence" value="ECO:0007669"/>
    <property type="project" value="UniProtKB-SubCell"/>
</dbReference>
<dbReference type="Proteomes" id="UP001286313">
    <property type="component" value="Unassembled WGS sequence"/>
</dbReference>
<keyword evidence="9 14" id="KW-0862">Zinc</keyword>
<dbReference type="GO" id="GO:0016020">
    <property type="term" value="C:membrane"/>
    <property type="evidence" value="ECO:0007669"/>
    <property type="project" value="InterPro"/>
</dbReference>
<keyword evidence="11" id="KW-0131">Cell cycle</keyword>
<proteinExistence type="inferred from homology"/>
<name>A0AAE1EZG7_PETCI</name>
<dbReference type="AlphaFoldDB" id="A0AAE1EZG7"/>
<evidence type="ECO:0000256" key="9">
    <source>
        <dbReference type="ARBA" id="ARBA00022833"/>
    </source>
</evidence>
<dbReference type="GO" id="GO:0006508">
    <property type="term" value="P:proteolysis"/>
    <property type="evidence" value="ECO:0007669"/>
    <property type="project" value="UniProtKB-KW"/>
</dbReference>
<dbReference type="Pfam" id="PF01457">
    <property type="entry name" value="Peptidase_M8"/>
    <property type="match status" value="1"/>
</dbReference>
<feature type="binding site" evidence="14">
    <location>
        <position position="304"/>
    </location>
    <ligand>
        <name>Zn(2+)</name>
        <dbReference type="ChEBI" id="CHEBI:29105"/>
        <note>catalytic</note>
    </ligand>
</feature>
<keyword evidence="4" id="KW-0132">Cell division</keyword>
<organism evidence="16 17">
    <name type="scientific">Petrolisthes cinctipes</name>
    <name type="common">Flat porcelain crab</name>
    <dbReference type="NCBI Taxonomy" id="88211"/>
    <lineage>
        <taxon>Eukaryota</taxon>
        <taxon>Metazoa</taxon>
        <taxon>Ecdysozoa</taxon>
        <taxon>Arthropoda</taxon>
        <taxon>Crustacea</taxon>
        <taxon>Multicrustacea</taxon>
        <taxon>Malacostraca</taxon>
        <taxon>Eumalacostraca</taxon>
        <taxon>Eucarida</taxon>
        <taxon>Decapoda</taxon>
        <taxon>Pleocyemata</taxon>
        <taxon>Anomura</taxon>
        <taxon>Galatheoidea</taxon>
        <taxon>Porcellanidae</taxon>
        <taxon>Petrolisthes</taxon>
    </lineage>
</organism>
<evidence type="ECO:0000313" key="17">
    <source>
        <dbReference type="Proteomes" id="UP001286313"/>
    </source>
</evidence>
<dbReference type="GO" id="GO:0007155">
    <property type="term" value="P:cell adhesion"/>
    <property type="evidence" value="ECO:0007669"/>
    <property type="project" value="InterPro"/>
</dbReference>
<keyword evidence="3" id="KW-0963">Cytoplasm</keyword>
<feature type="binding site" evidence="14">
    <location>
        <position position="300"/>
    </location>
    <ligand>
        <name>Zn(2+)</name>
        <dbReference type="ChEBI" id="CHEBI:29105"/>
        <note>catalytic</note>
    </ligand>
</feature>
<dbReference type="PANTHER" id="PTHR10942">
    <property type="entry name" value="LEISHMANOLYSIN-LIKE PEPTIDASE"/>
    <property type="match status" value="1"/>
</dbReference>
<evidence type="ECO:0000256" key="1">
    <source>
        <dbReference type="ARBA" id="ARBA00004496"/>
    </source>
</evidence>
<protein>
    <recommendedName>
        <fullName evidence="12 15">Leishmanolysin-like peptidase</fullName>
        <ecNumber evidence="15">3.4.24.-</ecNumber>
    </recommendedName>
</protein>
<keyword evidence="6 14" id="KW-0479">Metal-binding</keyword>
<keyword evidence="10 14" id="KW-0482">Metalloprotease</keyword>
<dbReference type="EMBL" id="JAWQEG010003864">
    <property type="protein sequence ID" value="KAK3864125.1"/>
    <property type="molecule type" value="Genomic_DNA"/>
</dbReference>
<dbReference type="GO" id="GO:0046872">
    <property type="term" value="F:metal ion binding"/>
    <property type="evidence" value="ECO:0007669"/>
    <property type="project" value="UniProtKB-KW"/>
</dbReference>
<evidence type="ECO:0000256" key="6">
    <source>
        <dbReference type="ARBA" id="ARBA00022723"/>
    </source>
</evidence>
<dbReference type="Gene3D" id="3.10.170.20">
    <property type="match status" value="1"/>
</dbReference>
<comment type="similarity">
    <text evidence="2 15">Belongs to the peptidase M8 family.</text>
</comment>
<evidence type="ECO:0000256" key="5">
    <source>
        <dbReference type="ARBA" id="ARBA00022670"/>
    </source>
</evidence>
<keyword evidence="17" id="KW-1185">Reference proteome</keyword>
<comment type="caution">
    <text evidence="16">The sequence shown here is derived from an EMBL/GenBank/DDBJ whole genome shotgun (WGS) entry which is preliminary data.</text>
</comment>
<dbReference type="FunFam" id="2.10.55.10:FF:000001">
    <property type="entry name" value="Leishmanolysin like peptidase"/>
    <property type="match status" value="1"/>
</dbReference>